<dbReference type="EMBL" id="ASHL01000001">
    <property type="protein sequence ID" value="EPD13864.1"/>
    <property type="molecule type" value="Genomic_DNA"/>
</dbReference>
<dbReference type="AlphaFoldDB" id="A0AB33Z3S8"/>
<evidence type="ECO:0000256" key="1">
    <source>
        <dbReference type="SAM" id="SignalP"/>
    </source>
</evidence>
<dbReference type="Gene3D" id="2.50.20.10">
    <property type="entry name" value="Lipoprotein localisation LolA/LolB/LppX"/>
    <property type="match status" value="1"/>
</dbReference>
<feature type="chain" id="PRO_5044240554" description="DUF1329 domain-containing protein" evidence="1">
    <location>
        <begin position="26"/>
        <end position="408"/>
    </location>
</feature>
<reference evidence="2 3" key="1">
    <citation type="journal article" date="2013" name="Genome Announc.">
        <title>Genome Sequence of the Pyrene- and Fluoranthene-Degrading Bacterium Cycloclasticus sp. Strain PY97M.</title>
        <authorList>
            <person name="Cui Z."/>
            <person name="Xu G."/>
            <person name="Li Q."/>
            <person name="Gao W."/>
            <person name="Zheng L."/>
        </authorList>
    </citation>
    <scope>NUCLEOTIDE SEQUENCE [LARGE SCALE GENOMIC DNA]</scope>
    <source>
        <strain evidence="2 3">PY97M</strain>
    </source>
</reference>
<proteinExistence type="predicted"/>
<protein>
    <recommendedName>
        <fullName evidence="4">DUF1329 domain-containing protein</fullName>
    </recommendedName>
</protein>
<dbReference type="CDD" id="cd16329">
    <property type="entry name" value="LolA_like"/>
    <property type="match status" value="1"/>
</dbReference>
<accession>A0AB33Z3S8</accession>
<evidence type="ECO:0008006" key="4">
    <source>
        <dbReference type="Google" id="ProtNLM"/>
    </source>
</evidence>
<dbReference type="Proteomes" id="UP000015462">
    <property type="component" value="Unassembled WGS sequence"/>
</dbReference>
<keyword evidence="3" id="KW-1185">Reference proteome</keyword>
<feature type="signal peptide" evidence="1">
    <location>
        <begin position="1"/>
        <end position="25"/>
    </location>
</feature>
<sequence length="408" mass="45211">MNINEIMKHALSALIISSASTMAFAKVPQVGDVIDASNVDQYSEYLIESAIALVKQGQVLKVTPTSEKGSLSNPEFLQITEANKGKARILDEYGTLGLEDGSPWIGGLPFPVAEKGIEVMVNYQVGNLALEGDDFGHVNGPDFPISRLTYINSDGDVYKEATMGMTQIMMTGRVAAEPKPSIPGYEDETTRRIIKFIEPYDVKGIISLDIQYRDQSKLPESYVYLPSFRRVRQVATANRTDSLAGSELTQADLSGFSDPMGLWKFKIIKKGLMLVNTRSITPTVPYPEPITLHNKFFPQPQRQMELREAYVVEAIPRYDTVYGKKIMVFDAEVYRLGDVAIYDNAGKLYKAFQQDFGVTDGNHPIPTWMVALNLQTGSGTVFGNYDMGLNLNPSVTVTEKSSMKNLAR</sequence>
<comment type="caution">
    <text evidence="2">The sequence shown here is derived from an EMBL/GenBank/DDBJ whole genome shotgun (WGS) entry which is preliminary data.</text>
</comment>
<organism evidence="2 3">
    <name type="scientific">Cycloclasticus pugetii</name>
    <dbReference type="NCBI Taxonomy" id="34068"/>
    <lineage>
        <taxon>Bacteria</taxon>
        <taxon>Pseudomonadati</taxon>
        <taxon>Pseudomonadota</taxon>
        <taxon>Gammaproteobacteria</taxon>
        <taxon>Thiotrichales</taxon>
        <taxon>Piscirickettsiaceae</taxon>
        <taxon>Cycloclasticus</taxon>
    </lineage>
</organism>
<evidence type="ECO:0000313" key="2">
    <source>
        <dbReference type="EMBL" id="EPD13864.1"/>
    </source>
</evidence>
<name>A0AB33Z3S8_9GAMM</name>
<gene>
    <name evidence="2" type="ORF">L196_00150</name>
</gene>
<dbReference type="InterPro" id="IPR010752">
    <property type="entry name" value="DUF1329"/>
</dbReference>
<evidence type="ECO:0000313" key="3">
    <source>
        <dbReference type="Proteomes" id="UP000015462"/>
    </source>
</evidence>
<keyword evidence="1" id="KW-0732">Signal</keyword>
<dbReference type="RefSeq" id="WP_016389439.1">
    <property type="nucleotide sequence ID" value="NZ_FQZJ01000004.1"/>
</dbReference>
<dbReference type="Pfam" id="PF07044">
    <property type="entry name" value="DUF1329"/>
    <property type="match status" value="1"/>
</dbReference>